<keyword evidence="5" id="KW-0418">Kinase</keyword>
<evidence type="ECO:0000256" key="5">
    <source>
        <dbReference type="ARBA" id="ARBA00022777"/>
    </source>
</evidence>
<evidence type="ECO:0000259" key="6">
    <source>
        <dbReference type="PROSITE" id="PS50112"/>
    </source>
</evidence>
<dbReference type="SMART" id="SM00091">
    <property type="entry name" value="PAS"/>
    <property type="match status" value="1"/>
</dbReference>
<evidence type="ECO:0000259" key="7">
    <source>
        <dbReference type="PROSITE" id="PS50113"/>
    </source>
</evidence>
<feature type="domain" description="PAC" evidence="7">
    <location>
        <begin position="88"/>
        <end position="137"/>
    </location>
</feature>
<dbReference type="CDD" id="cd00130">
    <property type="entry name" value="PAS"/>
    <property type="match status" value="1"/>
</dbReference>
<dbReference type="GO" id="GO:0004673">
    <property type="term" value="F:protein histidine kinase activity"/>
    <property type="evidence" value="ECO:0007669"/>
    <property type="project" value="UniProtKB-EC"/>
</dbReference>
<dbReference type="InterPro" id="IPR000014">
    <property type="entry name" value="PAS"/>
</dbReference>
<dbReference type="EMBL" id="LAZR01015266">
    <property type="protein sequence ID" value="KKM13911.1"/>
    <property type="molecule type" value="Genomic_DNA"/>
</dbReference>
<dbReference type="InterPro" id="IPR000700">
    <property type="entry name" value="PAS-assoc_C"/>
</dbReference>
<dbReference type="EC" id="2.7.13.3" evidence="2"/>
<evidence type="ECO:0000256" key="1">
    <source>
        <dbReference type="ARBA" id="ARBA00000085"/>
    </source>
</evidence>
<keyword evidence="4" id="KW-0808">Transferase</keyword>
<evidence type="ECO:0000313" key="8">
    <source>
        <dbReference type="EMBL" id="KKM13911.1"/>
    </source>
</evidence>
<dbReference type="NCBIfam" id="TIGR00229">
    <property type="entry name" value="sensory_box"/>
    <property type="match status" value="1"/>
</dbReference>
<organism evidence="8">
    <name type="scientific">marine sediment metagenome</name>
    <dbReference type="NCBI Taxonomy" id="412755"/>
    <lineage>
        <taxon>unclassified sequences</taxon>
        <taxon>metagenomes</taxon>
        <taxon>ecological metagenomes</taxon>
    </lineage>
</organism>
<reference evidence="8" key="1">
    <citation type="journal article" date="2015" name="Nature">
        <title>Complex archaea that bridge the gap between prokaryotes and eukaryotes.</title>
        <authorList>
            <person name="Spang A."/>
            <person name="Saw J.H."/>
            <person name="Jorgensen S.L."/>
            <person name="Zaremba-Niedzwiedzka K."/>
            <person name="Martijn J."/>
            <person name="Lind A.E."/>
            <person name="van Eijk R."/>
            <person name="Schleper C."/>
            <person name="Guy L."/>
            <person name="Ettema T.J."/>
        </authorList>
    </citation>
    <scope>NUCLEOTIDE SEQUENCE</scope>
</reference>
<feature type="domain" description="PAS" evidence="6">
    <location>
        <begin position="15"/>
        <end position="85"/>
    </location>
</feature>
<proteinExistence type="predicted"/>
<comment type="caution">
    <text evidence="8">The sequence shown here is derived from an EMBL/GenBank/DDBJ whole genome shotgun (WGS) entry which is preliminary data.</text>
</comment>
<dbReference type="PROSITE" id="PS50113">
    <property type="entry name" value="PAC"/>
    <property type="match status" value="1"/>
</dbReference>
<evidence type="ECO:0000256" key="4">
    <source>
        <dbReference type="ARBA" id="ARBA00022679"/>
    </source>
</evidence>
<evidence type="ECO:0000256" key="3">
    <source>
        <dbReference type="ARBA" id="ARBA00022553"/>
    </source>
</evidence>
<gene>
    <name evidence="8" type="ORF">LCGC14_1711430</name>
</gene>
<dbReference type="SUPFAM" id="SSF55785">
    <property type="entry name" value="PYP-like sensor domain (PAS domain)"/>
    <property type="match status" value="1"/>
</dbReference>
<dbReference type="Pfam" id="PF08447">
    <property type="entry name" value="PAS_3"/>
    <property type="match status" value="1"/>
</dbReference>
<keyword evidence="3" id="KW-0597">Phosphoprotein</keyword>
<dbReference type="AlphaFoldDB" id="A0A0F9HEP5"/>
<name>A0A0F9HEP5_9ZZZZ</name>
<dbReference type="Gene3D" id="3.30.450.20">
    <property type="entry name" value="PAS domain"/>
    <property type="match status" value="1"/>
</dbReference>
<dbReference type="InterPro" id="IPR013655">
    <property type="entry name" value="PAS_fold_3"/>
</dbReference>
<dbReference type="PROSITE" id="PS50112">
    <property type="entry name" value="PAS"/>
    <property type="match status" value="1"/>
</dbReference>
<comment type="catalytic activity">
    <reaction evidence="1">
        <text>ATP + protein L-histidine = ADP + protein N-phospho-L-histidine.</text>
        <dbReference type="EC" id="2.7.13.3"/>
    </reaction>
</comment>
<dbReference type="PANTHER" id="PTHR43304:SF1">
    <property type="entry name" value="PAC DOMAIN-CONTAINING PROTEIN"/>
    <property type="match status" value="1"/>
</dbReference>
<accession>A0A0F9HEP5</accession>
<sequence length="147" mass="16697">MEKKLYELIEELEETKEMYKTLSRVSPVGIFRTDENGKCVYVNEKWREFAGMTQEEAQGDNWSNAIHPDDRQHVVEALQVCNDNNSDLSIECRMMRPDGKITWVLAQASCVNSGGKGHVGTVTDITGKKEFLPQLMEIKLAKKCRSA</sequence>
<protein>
    <recommendedName>
        <fullName evidence="2">histidine kinase</fullName>
        <ecNumber evidence="2">2.7.13.3</ecNumber>
    </recommendedName>
</protein>
<dbReference type="InterPro" id="IPR052162">
    <property type="entry name" value="Sensor_kinase/Photoreceptor"/>
</dbReference>
<dbReference type="PANTHER" id="PTHR43304">
    <property type="entry name" value="PHYTOCHROME-LIKE PROTEIN CPH1"/>
    <property type="match status" value="1"/>
</dbReference>
<dbReference type="InterPro" id="IPR035965">
    <property type="entry name" value="PAS-like_dom_sf"/>
</dbReference>
<evidence type="ECO:0000256" key="2">
    <source>
        <dbReference type="ARBA" id="ARBA00012438"/>
    </source>
</evidence>